<protein>
    <submittedName>
        <fullName evidence="1">Uncharacterized protein</fullName>
    </submittedName>
</protein>
<sequence length="78" mass="8537">MTALQQRALTRHSYRSDNLGRHADVMQAKNAVQRFKIPARRLEAAVQIGRTLTSSVGPFLDLGNVASEAGALVHEPLQ</sequence>
<gene>
    <name evidence="1" type="ORF">VL23_05615</name>
</gene>
<evidence type="ECO:0000313" key="2">
    <source>
        <dbReference type="Proteomes" id="UP000037632"/>
    </source>
</evidence>
<dbReference type="AlphaFoldDB" id="A0AB34TI16"/>
<comment type="caution">
    <text evidence="1">The sequence shown here is derived from an EMBL/GenBank/DDBJ whole genome shotgun (WGS) entry which is preliminary data.</text>
</comment>
<dbReference type="RefSeq" id="WP_053461416.1">
    <property type="nucleotide sequence ID" value="NZ_JZIW01000001.1"/>
</dbReference>
<evidence type="ECO:0000313" key="1">
    <source>
        <dbReference type="EMBL" id="KOO82745.1"/>
    </source>
</evidence>
<organism evidence="1 2">
    <name type="scientific">Stenotrophomonas maltophilia</name>
    <name type="common">Pseudomonas maltophilia</name>
    <name type="synonym">Xanthomonas maltophilia</name>
    <dbReference type="NCBI Taxonomy" id="40324"/>
    <lineage>
        <taxon>Bacteria</taxon>
        <taxon>Pseudomonadati</taxon>
        <taxon>Pseudomonadota</taxon>
        <taxon>Gammaproteobacteria</taxon>
        <taxon>Lysobacterales</taxon>
        <taxon>Lysobacteraceae</taxon>
        <taxon>Stenotrophomonas</taxon>
        <taxon>Stenotrophomonas maltophilia group</taxon>
    </lineage>
</organism>
<reference evidence="1 2" key="1">
    <citation type="journal article" date="2015" name="Antimicrob. Agents Chemother.">
        <title>Whole-Genome Sequencing Identifies Emergence of a Quinolone Resistance Mutation in a Case of Stenotrophomonas maltophilia Bacteremia.</title>
        <authorList>
            <person name="Pak T.R."/>
            <person name="Altman D.R."/>
            <person name="Attie O."/>
            <person name="Sebra R."/>
            <person name="Hamula C.L."/>
            <person name="Lewis M."/>
            <person name="Deikus G."/>
            <person name="Newman L.C."/>
            <person name="Fang G."/>
            <person name="Hand J."/>
            <person name="Papel G."/>
            <person name="Wallach F."/>
            <person name="Schadt E.E."/>
            <person name="Huprikar S."/>
            <person name="van Bakel H."/>
            <person name="Kasarskis A."/>
            <person name="Bashir A."/>
        </authorList>
    </citation>
    <scope>NUCLEOTIDE SEQUENCE [LARGE SCALE GENOMIC DNA]</scope>
    <source>
        <strain evidence="1 2">ISMMS6</strain>
    </source>
</reference>
<dbReference type="EMBL" id="JZIW01000001">
    <property type="protein sequence ID" value="KOO82745.1"/>
    <property type="molecule type" value="Genomic_DNA"/>
</dbReference>
<name>A0AB34TI16_STEMA</name>
<proteinExistence type="predicted"/>
<dbReference type="Proteomes" id="UP000037632">
    <property type="component" value="Unassembled WGS sequence"/>
</dbReference>
<accession>A0AB34TI16</accession>